<evidence type="ECO:0000313" key="2">
    <source>
        <dbReference type="EMBL" id="BBG27303.1"/>
    </source>
</evidence>
<evidence type="ECO:0000313" key="3">
    <source>
        <dbReference type="Proteomes" id="UP000325030"/>
    </source>
</evidence>
<dbReference type="AlphaFoldDB" id="A0A510E461"/>
<accession>A0A510E461</accession>
<evidence type="ECO:0008006" key="4">
    <source>
        <dbReference type="Google" id="ProtNLM"/>
    </source>
</evidence>
<keyword evidence="1" id="KW-0812">Transmembrane</keyword>
<feature type="transmembrane region" description="Helical" evidence="1">
    <location>
        <begin position="59"/>
        <end position="80"/>
    </location>
</feature>
<feature type="transmembrane region" description="Helical" evidence="1">
    <location>
        <begin position="86"/>
        <end position="105"/>
    </location>
</feature>
<organism evidence="2 3">
    <name type="scientific">Sulfuracidifex tepidarius</name>
    <dbReference type="NCBI Taxonomy" id="1294262"/>
    <lineage>
        <taxon>Archaea</taxon>
        <taxon>Thermoproteota</taxon>
        <taxon>Thermoprotei</taxon>
        <taxon>Sulfolobales</taxon>
        <taxon>Sulfolobaceae</taxon>
        <taxon>Sulfuracidifex</taxon>
    </lineage>
</organism>
<protein>
    <recommendedName>
        <fullName evidence="4">Conjugative plasmid protein (PARN3)</fullName>
    </recommendedName>
</protein>
<keyword evidence="1" id="KW-0472">Membrane</keyword>
<dbReference type="EMBL" id="AP018930">
    <property type="protein sequence ID" value="BBG27303.1"/>
    <property type="molecule type" value="Genomic_DNA"/>
</dbReference>
<keyword evidence="1" id="KW-1133">Transmembrane helix</keyword>
<gene>
    <name evidence="2" type="ORF">IC007_1848</name>
</gene>
<proteinExistence type="predicted"/>
<evidence type="ECO:0000256" key="1">
    <source>
        <dbReference type="SAM" id="Phobius"/>
    </source>
</evidence>
<dbReference type="Proteomes" id="UP000325030">
    <property type="component" value="Chromosome"/>
</dbReference>
<name>A0A510E461_9CREN</name>
<sequence>MMRKFNYNEIVVLNPLQTRYQMMSSRVFIPLYAAANDGIYRMNRRKFVTKYGPKTIGMYMLGAFGALILLIGIGIVAYPFTSTTGMTSADGLIAIVIGGLMLYFARKNANKLNQRISEEKGMEGEIVVPWSQVKTITVMNVRQENVANRPSLVLNTVAPTYKEIGDWHVLTTDGNDIIIPNVDDPYNKLNYVKNRFNLNFS</sequence>
<reference evidence="3" key="1">
    <citation type="submission" date="2018-09" db="EMBL/GenBank/DDBJ databases">
        <title>Complete Genome Sequencing of Sulfolobus sp. JCM 16834.</title>
        <authorList>
            <person name="Kato S."/>
            <person name="Itoh T."/>
            <person name="Ohkuma M."/>
        </authorList>
    </citation>
    <scope>NUCLEOTIDE SEQUENCE [LARGE SCALE GENOMIC DNA]</scope>
    <source>
        <strain evidence="3">IC-007</strain>
    </source>
</reference>